<sequence length="52" mass="5858">MDIFRIMILGIWDNVLNRSIAFGQYSFPIWVPTGFAIISALIIRFLGGGKVE</sequence>
<reference evidence="2" key="1">
    <citation type="submission" date="2019-12" db="EMBL/GenBank/DDBJ databases">
        <title>Microbes associate with the intestines of laboratory mice.</title>
        <authorList>
            <person name="Navarre W."/>
            <person name="Wong E."/>
        </authorList>
    </citation>
    <scope>NUCLEOTIDE SEQUENCE</scope>
    <source>
        <strain evidence="2">NM79_F5</strain>
    </source>
</reference>
<evidence type="ECO:0000313" key="2">
    <source>
        <dbReference type="EMBL" id="MVX63850.1"/>
    </source>
</evidence>
<evidence type="ECO:0000256" key="1">
    <source>
        <dbReference type="SAM" id="Phobius"/>
    </source>
</evidence>
<keyword evidence="1" id="KW-0812">Transmembrane</keyword>
<dbReference type="Proteomes" id="UP000656077">
    <property type="component" value="Unassembled WGS sequence"/>
</dbReference>
<proteinExistence type="predicted"/>
<accession>A0A964W251</accession>
<feature type="transmembrane region" description="Helical" evidence="1">
    <location>
        <begin position="27"/>
        <end position="47"/>
    </location>
</feature>
<evidence type="ECO:0000313" key="3">
    <source>
        <dbReference type="Proteomes" id="UP000656077"/>
    </source>
</evidence>
<keyword evidence="1" id="KW-1133">Transmembrane helix</keyword>
<dbReference type="EMBL" id="WSRQ01000011">
    <property type="protein sequence ID" value="MVX63850.1"/>
    <property type="molecule type" value="Genomic_DNA"/>
</dbReference>
<name>A0A964W251_9CLOT</name>
<dbReference type="AlphaFoldDB" id="A0A964W251"/>
<keyword evidence="1" id="KW-0472">Membrane</keyword>
<dbReference type="RefSeq" id="WP_160358925.1">
    <property type="nucleotide sequence ID" value="NZ_WSRQ01000011.1"/>
</dbReference>
<gene>
    <name evidence="2" type="ORF">GKZ28_09100</name>
</gene>
<comment type="caution">
    <text evidence="2">The sequence shown here is derived from an EMBL/GenBank/DDBJ whole genome shotgun (WGS) entry which is preliminary data.</text>
</comment>
<protein>
    <submittedName>
        <fullName evidence="2">Uncharacterized protein</fullName>
    </submittedName>
</protein>
<organism evidence="2 3">
    <name type="scientific">Clostridium chromiireducens</name>
    <dbReference type="NCBI Taxonomy" id="225345"/>
    <lineage>
        <taxon>Bacteria</taxon>
        <taxon>Bacillati</taxon>
        <taxon>Bacillota</taxon>
        <taxon>Clostridia</taxon>
        <taxon>Eubacteriales</taxon>
        <taxon>Clostridiaceae</taxon>
        <taxon>Clostridium</taxon>
    </lineage>
</organism>